<dbReference type="NCBIfam" id="NF000355">
    <property type="entry name" value="ribo_prot_ABC_F"/>
    <property type="match status" value="1"/>
</dbReference>
<organism evidence="5 6">
    <name type="scientific">Paenibacillus aestuarii</name>
    <dbReference type="NCBI Taxonomy" id="516965"/>
    <lineage>
        <taxon>Bacteria</taxon>
        <taxon>Bacillati</taxon>
        <taxon>Bacillota</taxon>
        <taxon>Bacilli</taxon>
        <taxon>Bacillales</taxon>
        <taxon>Paenibacillaceae</taxon>
        <taxon>Paenibacillus</taxon>
    </lineage>
</organism>
<evidence type="ECO:0000313" key="5">
    <source>
        <dbReference type="EMBL" id="MFC5447714.1"/>
    </source>
</evidence>
<dbReference type="SMART" id="SM00382">
    <property type="entry name" value="AAA"/>
    <property type="match status" value="2"/>
</dbReference>
<evidence type="ECO:0000256" key="1">
    <source>
        <dbReference type="ARBA" id="ARBA00022741"/>
    </source>
</evidence>
<dbReference type="InterPro" id="IPR003439">
    <property type="entry name" value="ABC_transporter-like_ATP-bd"/>
</dbReference>
<dbReference type="CDD" id="cd03221">
    <property type="entry name" value="ABCF_EF-3"/>
    <property type="match status" value="2"/>
</dbReference>
<reference evidence="6" key="1">
    <citation type="journal article" date="2019" name="Int. J. Syst. Evol. Microbiol.">
        <title>The Global Catalogue of Microorganisms (GCM) 10K type strain sequencing project: providing services to taxonomists for standard genome sequencing and annotation.</title>
        <authorList>
            <consortium name="The Broad Institute Genomics Platform"/>
            <consortium name="The Broad Institute Genome Sequencing Center for Infectious Disease"/>
            <person name="Wu L."/>
            <person name="Ma J."/>
        </authorList>
    </citation>
    <scope>NUCLEOTIDE SEQUENCE [LARGE SCALE GENOMIC DNA]</scope>
    <source>
        <strain evidence="6">KACC 11904</strain>
    </source>
</reference>
<dbReference type="InterPro" id="IPR051309">
    <property type="entry name" value="ABCF_ATPase"/>
</dbReference>
<gene>
    <name evidence="5" type="ORF">ACFPOG_05555</name>
</gene>
<comment type="caution">
    <text evidence="5">The sequence shown here is derived from an EMBL/GenBank/DDBJ whole genome shotgun (WGS) entry which is preliminary data.</text>
</comment>
<feature type="domain" description="ABC transporter" evidence="4">
    <location>
        <begin position="310"/>
        <end position="492"/>
    </location>
</feature>
<evidence type="ECO:0000313" key="6">
    <source>
        <dbReference type="Proteomes" id="UP001596044"/>
    </source>
</evidence>
<dbReference type="SUPFAM" id="SSF52540">
    <property type="entry name" value="P-loop containing nucleoside triphosphate hydrolases"/>
    <property type="match status" value="2"/>
</dbReference>
<feature type="domain" description="ABC transporter" evidence="4">
    <location>
        <begin position="4"/>
        <end position="213"/>
    </location>
</feature>
<dbReference type="InterPro" id="IPR003593">
    <property type="entry name" value="AAA+_ATPase"/>
</dbReference>
<dbReference type="Proteomes" id="UP001596044">
    <property type="component" value="Unassembled WGS sequence"/>
</dbReference>
<sequence>MSLINVTNLTFAYDGSYDNIFENVSFQLDTDWKLGFTGRNGRGKTTFLHLLLGKYEYSGSISAHVSFEYFPFHVADKEKNTLDVISDIYSDYQLWEIMRELSLLKVADDVLYRPFSSLSNGEQTKVMLAALFLKEHSFLLIDEPTNHLDMEARQLVSEYLSTKRGFILVSHDRAFLDNCVDHILSINKTNIEVQKGNFSDWWENKQRQDHYELAENEKLRKDIKRLSEAAKRTSNWSHEVEKTKNGTRNSGSKVDKGYIGHKAAKMMKRSKSIEQRQQAAIEDKSQLLRNVESSEELKISPLAYHKNQLVELEHVTVDYSGKKAATDISFTVEQGERVALTGKNGSGKSSILKLICGQDLHYTGTLRRGSQLKISYVSQDTSHLQGNLTDYARNHGIDESLFKAILRKLDFSRIQFEKDIASFSGGQKKKVLIAKSLCEKAHLYIWDEPLNFIDIISRMQIEELLLEYAPTMLFVEHDREFGHNIATKVIEL</sequence>
<proteinExistence type="predicted"/>
<evidence type="ECO:0000256" key="3">
    <source>
        <dbReference type="SAM" id="MobiDB-lite"/>
    </source>
</evidence>
<dbReference type="PROSITE" id="PS50893">
    <property type="entry name" value="ABC_TRANSPORTER_2"/>
    <property type="match status" value="2"/>
</dbReference>
<dbReference type="EMBL" id="JBHSMJ010000009">
    <property type="protein sequence ID" value="MFC5447714.1"/>
    <property type="molecule type" value="Genomic_DNA"/>
</dbReference>
<keyword evidence="2" id="KW-0067">ATP-binding</keyword>
<dbReference type="PANTHER" id="PTHR42855:SF2">
    <property type="entry name" value="DRUG RESISTANCE ABC TRANSPORTER,ATP-BINDING PROTEIN"/>
    <property type="match status" value="1"/>
</dbReference>
<dbReference type="RefSeq" id="WP_270877414.1">
    <property type="nucleotide sequence ID" value="NZ_JAQFVF010000001.1"/>
</dbReference>
<dbReference type="PANTHER" id="PTHR42855">
    <property type="entry name" value="ABC TRANSPORTER ATP-BINDING SUBUNIT"/>
    <property type="match status" value="1"/>
</dbReference>
<evidence type="ECO:0000256" key="2">
    <source>
        <dbReference type="ARBA" id="ARBA00022840"/>
    </source>
</evidence>
<protein>
    <submittedName>
        <fullName evidence="5">Lsa family ABC-F type ribosomal protection protein</fullName>
    </submittedName>
</protein>
<keyword evidence="1" id="KW-0547">Nucleotide-binding</keyword>
<keyword evidence="6" id="KW-1185">Reference proteome</keyword>
<dbReference type="Pfam" id="PF00005">
    <property type="entry name" value="ABC_tran"/>
    <property type="match status" value="2"/>
</dbReference>
<accession>A0ABW0K3B9</accession>
<feature type="region of interest" description="Disordered" evidence="3">
    <location>
        <begin position="234"/>
        <end position="256"/>
    </location>
</feature>
<name>A0ABW0K3B9_9BACL</name>
<dbReference type="InterPro" id="IPR017871">
    <property type="entry name" value="ABC_transporter-like_CS"/>
</dbReference>
<dbReference type="InterPro" id="IPR027417">
    <property type="entry name" value="P-loop_NTPase"/>
</dbReference>
<dbReference type="Gene3D" id="3.40.50.300">
    <property type="entry name" value="P-loop containing nucleotide triphosphate hydrolases"/>
    <property type="match status" value="2"/>
</dbReference>
<evidence type="ECO:0000259" key="4">
    <source>
        <dbReference type="PROSITE" id="PS50893"/>
    </source>
</evidence>
<dbReference type="PROSITE" id="PS00211">
    <property type="entry name" value="ABC_TRANSPORTER_1"/>
    <property type="match status" value="1"/>
</dbReference>
<dbReference type="NCBIfam" id="NF000167">
    <property type="entry name" value="ABCF_Lsa_all"/>
    <property type="match status" value="1"/>
</dbReference>